<dbReference type="RefSeq" id="WP_183275581.1">
    <property type="nucleotide sequence ID" value="NZ_BLZR01000001.1"/>
</dbReference>
<keyword evidence="5" id="KW-0378">Hydrolase</keyword>
<evidence type="ECO:0000256" key="6">
    <source>
        <dbReference type="ARBA" id="ARBA00022806"/>
    </source>
</evidence>
<dbReference type="Pfam" id="PF13307">
    <property type="entry name" value="Helicase_C_2"/>
    <property type="match status" value="1"/>
</dbReference>
<keyword evidence="8" id="KW-0408">Iron</keyword>
<keyword evidence="3" id="KW-0547">Nucleotide-binding</keyword>
<dbReference type="InterPro" id="IPR006555">
    <property type="entry name" value="ATP-dep_Helicase_C"/>
</dbReference>
<keyword evidence="16" id="KW-1185">Reference proteome</keyword>
<dbReference type="Gene3D" id="3.40.50.300">
    <property type="entry name" value="P-loop containing nucleotide triphosphate hydrolases"/>
    <property type="match status" value="2"/>
</dbReference>
<dbReference type="SMART" id="SM00491">
    <property type="entry name" value="HELICc2"/>
    <property type="match status" value="1"/>
</dbReference>
<evidence type="ECO:0000313" key="15">
    <source>
        <dbReference type="EMBL" id="GFP73988.1"/>
    </source>
</evidence>
<protein>
    <submittedName>
        <fullName evidence="15">3'-5' exonuclease DinG</fullName>
    </submittedName>
</protein>
<comment type="similarity">
    <text evidence="13">Belongs to the helicase family. DinG subfamily.</text>
</comment>
<dbReference type="InterPro" id="IPR006554">
    <property type="entry name" value="Helicase-like_DEXD_c2"/>
</dbReference>
<dbReference type="Proteomes" id="UP000580568">
    <property type="component" value="Unassembled WGS sequence"/>
</dbReference>
<keyword evidence="4" id="KW-0227">DNA damage</keyword>
<dbReference type="GO" id="GO:0003678">
    <property type="term" value="F:DNA helicase activity"/>
    <property type="evidence" value="ECO:0007669"/>
    <property type="project" value="InterPro"/>
</dbReference>
<dbReference type="InterPro" id="IPR011604">
    <property type="entry name" value="PDDEXK-like_dom_sf"/>
</dbReference>
<evidence type="ECO:0000256" key="12">
    <source>
        <dbReference type="ARBA" id="ARBA00023235"/>
    </source>
</evidence>
<dbReference type="GO" id="GO:0004527">
    <property type="term" value="F:exonuclease activity"/>
    <property type="evidence" value="ECO:0007669"/>
    <property type="project" value="UniProtKB-KW"/>
</dbReference>
<evidence type="ECO:0000256" key="11">
    <source>
        <dbReference type="ARBA" id="ARBA00023204"/>
    </source>
</evidence>
<dbReference type="GO" id="GO:0046872">
    <property type="term" value="F:metal ion binding"/>
    <property type="evidence" value="ECO:0007669"/>
    <property type="project" value="UniProtKB-KW"/>
</dbReference>
<dbReference type="InterPro" id="IPR042493">
    <property type="entry name" value="XPD_DNA_FeS"/>
</dbReference>
<dbReference type="GO" id="GO:0016818">
    <property type="term" value="F:hydrolase activity, acting on acid anhydrides, in phosphorus-containing anhydrides"/>
    <property type="evidence" value="ECO:0007669"/>
    <property type="project" value="InterPro"/>
</dbReference>
<sequence length="787" mass="91903">MEKKDIKISVRNIVEFILRTGSIDNRFMSKSRAQEGIKAHQKLQKQNEKELSDYQKEVYMKHKFQFDKFDIIIEGRADGIIKDSNAVIIEEIKSTNSNLTIIDEDYNPLHWAQAKFYAYFYLIDNKLDKIDIQLSYYQLSTNEVKSIRKSFSEYELESFVMSVVERYCLWAEREAEWKEKRNNSIYEVTFPFSTYRKGQRELAVAAYNTIKQEDTLFVQAPTGIGKTISTIFPAVKALAEGHGDRIFYLTAKTITRTVAEEGFERLREKGLSCKSITITAKDKICFNKGAACNPEECKYAENYYDKVNEAILDIITNEDSLTRNTIEQYAMKHQLCPFEFSLDLTFWCDAIICDYNYAFDPKVYLRRFFEDISEKYIFLIDEAHNLVERAREMFSAEIDKSKIMECKKIAKGKLPGMHKSLNALNSFMIELRRRTEEIQEDHLVLDENPREIYPLIRNFLRECDEYLIKSRGTEGYESILELYFQLNSFISIGESYDDGYISYVDCSNKKVTLKLFCIYPRNKMINSMERASSRIIFSATLTPLNYFIDILGGNEHSYKLRLASPFDRENMSLNIVKLSTRYKHREKNIKSIVDYIYNFTSSKLGNYMVFLPSYSFMINVYEEFIKTYPYLQTLLQSGEMNEDEREEFLNRFSNNPQNTMIAFCVIGGIFSEGIDLTNDRLIGAVIIGVGLPQLCTERELIRNFFDDNSTGYDYSYTYPGMNKVLQAAGRVIRTEDDIGAVLLIDDRFATNKYMTLMPREWVSKYNIIKDPNSLKAGLQEFWNTEVK</sequence>
<keyword evidence="1" id="KW-0004">4Fe-4S</keyword>
<feature type="domain" description="Helicase ATP-binding" evidence="14">
    <location>
        <begin position="185"/>
        <end position="445"/>
    </location>
</feature>
<dbReference type="SUPFAM" id="SSF52540">
    <property type="entry name" value="P-loop containing nucleoside triphosphate hydrolases"/>
    <property type="match status" value="2"/>
</dbReference>
<evidence type="ECO:0000256" key="5">
    <source>
        <dbReference type="ARBA" id="ARBA00022801"/>
    </source>
</evidence>
<keyword evidence="2" id="KW-0479">Metal-binding</keyword>
<dbReference type="EMBL" id="BLZR01000001">
    <property type="protein sequence ID" value="GFP73988.1"/>
    <property type="molecule type" value="Genomic_DNA"/>
</dbReference>
<dbReference type="InterPro" id="IPR045028">
    <property type="entry name" value="DinG/Rad3-like"/>
</dbReference>
<dbReference type="Gene3D" id="1.10.30.20">
    <property type="entry name" value="Bacterial XPD DNA helicase, FeS cluster domain"/>
    <property type="match status" value="1"/>
</dbReference>
<dbReference type="SMART" id="SM00488">
    <property type="entry name" value="DEXDc2"/>
    <property type="match status" value="1"/>
</dbReference>
<dbReference type="Pfam" id="PF00270">
    <property type="entry name" value="DEAD"/>
    <property type="match status" value="1"/>
</dbReference>
<evidence type="ECO:0000256" key="7">
    <source>
        <dbReference type="ARBA" id="ARBA00022840"/>
    </source>
</evidence>
<organism evidence="15 16">
    <name type="scientific">Clostridium fungisolvens</name>
    <dbReference type="NCBI Taxonomy" id="1604897"/>
    <lineage>
        <taxon>Bacteria</taxon>
        <taxon>Bacillati</taxon>
        <taxon>Bacillota</taxon>
        <taxon>Clostridia</taxon>
        <taxon>Eubacteriales</taxon>
        <taxon>Clostridiaceae</taxon>
        <taxon>Clostridium</taxon>
    </lineage>
</organism>
<evidence type="ECO:0000256" key="2">
    <source>
        <dbReference type="ARBA" id="ARBA00022723"/>
    </source>
</evidence>
<dbReference type="Pfam" id="PF06733">
    <property type="entry name" value="DEAD_2"/>
    <property type="match status" value="1"/>
</dbReference>
<keyword evidence="11" id="KW-0234">DNA repair</keyword>
<evidence type="ECO:0000256" key="8">
    <source>
        <dbReference type="ARBA" id="ARBA00023004"/>
    </source>
</evidence>
<evidence type="ECO:0000259" key="14">
    <source>
        <dbReference type="PROSITE" id="PS51193"/>
    </source>
</evidence>
<dbReference type="GO" id="GO:0051539">
    <property type="term" value="F:4 iron, 4 sulfur cluster binding"/>
    <property type="evidence" value="ECO:0007669"/>
    <property type="project" value="UniProtKB-KW"/>
</dbReference>
<dbReference type="AlphaFoldDB" id="A0A6V8SFR9"/>
<keyword evidence="15" id="KW-0269">Exonuclease</keyword>
<keyword evidence="9" id="KW-0411">Iron-sulfur</keyword>
<evidence type="ECO:0000313" key="16">
    <source>
        <dbReference type="Proteomes" id="UP000580568"/>
    </source>
</evidence>
<dbReference type="Gene3D" id="1.10.275.40">
    <property type="match status" value="1"/>
</dbReference>
<dbReference type="GO" id="GO:0005524">
    <property type="term" value="F:ATP binding"/>
    <property type="evidence" value="ECO:0007669"/>
    <property type="project" value="UniProtKB-KW"/>
</dbReference>
<dbReference type="InterPro" id="IPR027417">
    <property type="entry name" value="P-loop_NTPase"/>
</dbReference>
<keyword evidence="10" id="KW-0238">DNA-binding</keyword>
<evidence type="ECO:0000256" key="4">
    <source>
        <dbReference type="ARBA" id="ARBA00022763"/>
    </source>
</evidence>
<evidence type="ECO:0000256" key="10">
    <source>
        <dbReference type="ARBA" id="ARBA00023125"/>
    </source>
</evidence>
<keyword evidence="7" id="KW-0067">ATP-binding</keyword>
<evidence type="ECO:0000256" key="9">
    <source>
        <dbReference type="ARBA" id="ARBA00023014"/>
    </source>
</evidence>
<accession>A0A6V8SFR9</accession>
<dbReference type="PANTHER" id="PTHR11472:SF34">
    <property type="entry name" value="REGULATOR OF TELOMERE ELONGATION HELICASE 1"/>
    <property type="match status" value="1"/>
</dbReference>
<proteinExistence type="inferred from homology"/>
<dbReference type="InterPro" id="IPR010614">
    <property type="entry name" value="RAD3-like_helicase_DEAD"/>
</dbReference>
<dbReference type="GO" id="GO:0006281">
    <property type="term" value="P:DNA repair"/>
    <property type="evidence" value="ECO:0007669"/>
    <property type="project" value="UniProtKB-KW"/>
</dbReference>
<gene>
    <name evidence="15" type="ORF">bsdtw1_00025</name>
</gene>
<evidence type="ECO:0000256" key="13">
    <source>
        <dbReference type="ARBA" id="ARBA00038058"/>
    </source>
</evidence>
<keyword evidence="12" id="KW-0413">Isomerase</keyword>
<dbReference type="PANTHER" id="PTHR11472">
    <property type="entry name" value="DNA REPAIR DEAD HELICASE RAD3/XP-D SUBFAMILY MEMBER"/>
    <property type="match status" value="1"/>
</dbReference>
<keyword evidence="6" id="KW-0347">Helicase</keyword>
<reference evidence="15 16" key="1">
    <citation type="submission" date="2020-07" db="EMBL/GenBank/DDBJ databases">
        <title>A new beta-1,3-glucan-decomposing anaerobic bacterium isolated from anoxic soil subjected to biological soil disinfestation.</title>
        <authorList>
            <person name="Ueki A."/>
            <person name="Tonouchi A."/>
        </authorList>
    </citation>
    <scope>NUCLEOTIDE SEQUENCE [LARGE SCALE GENOMIC DNA]</scope>
    <source>
        <strain evidence="15 16">TW1</strain>
    </source>
</reference>
<evidence type="ECO:0000256" key="1">
    <source>
        <dbReference type="ARBA" id="ARBA00022485"/>
    </source>
</evidence>
<evidence type="ECO:0000256" key="3">
    <source>
        <dbReference type="ARBA" id="ARBA00022741"/>
    </source>
</evidence>
<dbReference type="PROSITE" id="PS51193">
    <property type="entry name" value="HELICASE_ATP_BIND_2"/>
    <property type="match status" value="1"/>
</dbReference>
<comment type="caution">
    <text evidence="15">The sequence shown here is derived from an EMBL/GenBank/DDBJ whole genome shotgun (WGS) entry which is preliminary data.</text>
</comment>
<dbReference type="GO" id="GO:0003677">
    <property type="term" value="F:DNA binding"/>
    <property type="evidence" value="ECO:0007669"/>
    <property type="project" value="UniProtKB-KW"/>
</dbReference>
<keyword evidence="15" id="KW-0540">Nuclease</keyword>
<dbReference type="InterPro" id="IPR011545">
    <property type="entry name" value="DEAD/DEAH_box_helicase_dom"/>
</dbReference>
<name>A0A6V8SFR9_9CLOT</name>
<dbReference type="Gene3D" id="3.90.320.10">
    <property type="match status" value="1"/>
</dbReference>
<dbReference type="InterPro" id="IPR014013">
    <property type="entry name" value="Helic_SF1/SF2_ATP-bd_DinG/Rad3"/>
</dbReference>